<evidence type="ECO:0000313" key="2">
    <source>
        <dbReference type="EMBL" id="CAI4000986.1"/>
    </source>
</evidence>
<reference evidence="3" key="2">
    <citation type="submission" date="2024-04" db="EMBL/GenBank/DDBJ databases">
        <authorList>
            <person name="Chen Y."/>
            <person name="Shah S."/>
            <person name="Dougan E. K."/>
            <person name="Thang M."/>
            <person name="Chan C."/>
        </authorList>
    </citation>
    <scope>NUCLEOTIDE SEQUENCE [LARGE SCALE GENOMIC DNA]</scope>
</reference>
<protein>
    <submittedName>
        <fullName evidence="4">JmjC domain-containing protein</fullName>
    </submittedName>
</protein>
<feature type="region of interest" description="Disordered" evidence="1">
    <location>
        <begin position="473"/>
        <end position="516"/>
    </location>
</feature>
<dbReference type="Proteomes" id="UP001152797">
    <property type="component" value="Unassembled WGS sequence"/>
</dbReference>
<dbReference type="AlphaFoldDB" id="A0A9P1G631"/>
<evidence type="ECO:0000313" key="3">
    <source>
        <dbReference type="EMBL" id="CAL1154361.1"/>
    </source>
</evidence>
<dbReference type="OrthoDB" id="436796at2759"/>
<reference evidence="2" key="1">
    <citation type="submission" date="2022-10" db="EMBL/GenBank/DDBJ databases">
        <authorList>
            <person name="Chen Y."/>
            <person name="Dougan E. K."/>
            <person name="Chan C."/>
            <person name="Rhodes N."/>
            <person name="Thang M."/>
        </authorList>
    </citation>
    <scope>NUCLEOTIDE SEQUENCE</scope>
</reference>
<name>A0A9P1G631_9DINO</name>
<dbReference type="SUPFAM" id="SSF51197">
    <property type="entry name" value="Clavaminate synthase-like"/>
    <property type="match status" value="1"/>
</dbReference>
<evidence type="ECO:0000313" key="4">
    <source>
        <dbReference type="EMBL" id="CAL4788298.1"/>
    </source>
</evidence>
<evidence type="ECO:0000256" key="1">
    <source>
        <dbReference type="SAM" id="MobiDB-lite"/>
    </source>
</evidence>
<proteinExistence type="predicted"/>
<organism evidence="2">
    <name type="scientific">Cladocopium goreaui</name>
    <dbReference type="NCBI Taxonomy" id="2562237"/>
    <lineage>
        <taxon>Eukaryota</taxon>
        <taxon>Sar</taxon>
        <taxon>Alveolata</taxon>
        <taxon>Dinophyceae</taxon>
        <taxon>Suessiales</taxon>
        <taxon>Symbiodiniaceae</taxon>
        <taxon>Cladocopium</taxon>
    </lineage>
</organism>
<dbReference type="EMBL" id="CAMXCT020002868">
    <property type="protein sequence ID" value="CAL1154361.1"/>
    <property type="molecule type" value="Genomic_DNA"/>
</dbReference>
<comment type="caution">
    <text evidence="2">The sequence shown here is derived from an EMBL/GenBank/DDBJ whole genome shotgun (WGS) entry which is preliminary data.</text>
</comment>
<gene>
    <name evidence="2" type="ORF">C1SCF055_LOCUS27064</name>
</gene>
<sequence length="516" mass="57921">MLWPDLPHEALGHSQADKEAVVEPTEMESEASATKEFLSQSHRLAVMPLLSHGDHMRRIDDMASSSVEEGKAQGNKSACCEKCDWHPLEAGAESGCFGQPLELPIDEPLWPIREDQKPKVVSSVDEFLEIVQMQTHLDRVVVLRNGIGLLRQGDAAPEQLRQAAQSSRSVRDVLGRLERSASASFRARLWHYSQRGREKEIKVPKSKVKGSELDKKSLAALTQQLHTLGTAKVSPDAALYISELRWQQKVRHPLNPEEEVKTATNCDIFDVAPFSKHLPLWERSEGGIFIGERGAGSGLHVDQCLWSNVGRNWCGFKLFAIWPWSERHQILDDAGKGAIFSPPLTPKEEAFLSRAKTVALVGPGDVWVFSGGQPHTAMCVGDGINICAYESFVPAHEEAMQLLVHSNTKASHWRNCWMDDDDLDELYEDVVDSLQRALRDSKLNPRLRSRLEGCRKVMRECDDSYCKELWDQEDRGQRRRKREESEDCTSSEPDAEKGSDNKKLRVDVKSSSPGSV</sequence>
<feature type="region of interest" description="Disordered" evidence="1">
    <location>
        <begin position="1"/>
        <end position="23"/>
    </location>
</feature>
<feature type="compositionally biased region" description="Basic and acidic residues" evidence="1">
    <location>
        <begin position="1"/>
        <end position="21"/>
    </location>
</feature>
<accession>A0A9P1G631</accession>
<keyword evidence="5" id="KW-1185">Reference proteome</keyword>
<feature type="compositionally biased region" description="Basic and acidic residues" evidence="1">
    <location>
        <begin position="494"/>
        <end position="508"/>
    </location>
</feature>
<dbReference type="EMBL" id="CAMXCT010002868">
    <property type="protein sequence ID" value="CAI4000986.1"/>
    <property type="molecule type" value="Genomic_DNA"/>
</dbReference>
<evidence type="ECO:0000313" key="5">
    <source>
        <dbReference type="Proteomes" id="UP001152797"/>
    </source>
</evidence>
<dbReference type="EMBL" id="CAMXCT030002868">
    <property type="protein sequence ID" value="CAL4788298.1"/>
    <property type="molecule type" value="Genomic_DNA"/>
</dbReference>